<organism evidence="2 3">
    <name type="scientific">Lentinus tigrinus ALCF2SS1-6</name>
    <dbReference type="NCBI Taxonomy" id="1328759"/>
    <lineage>
        <taxon>Eukaryota</taxon>
        <taxon>Fungi</taxon>
        <taxon>Dikarya</taxon>
        <taxon>Basidiomycota</taxon>
        <taxon>Agaricomycotina</taxon>
        <taxon>Agaricomycetes</taxon>
        <taxon>Polyporales</taxon>
        <taxon>Polyporaceae</taxon>
        <taxon>Lentinus</taxon>
    </lineage>
</organism>
<name>A0A5C2RVY9_9APHY</name>
<evidence type="ECO:0000313" key="3">
    <source>
        <dbReference type="Proteomes" id="UP000313359"/>
    </source>
</evidence>
<dbReference type="Proteomes" id="UP000313359">
    <property type="component" value="Unassembled WGS sequence"/>
</dbReference>
<proteinExistence type="predicted"/>
<keyword evidence="1" id="KW-0732">Signal</keyword>
<feature type="chain" id="PRO_5023105168" description="Hydrophobin" evidence="1">
    <location>
        <begin position="21"/>
        <end position="88"/>
    </location>
</feature>
<feature type="signal peptide" evidence="1">
    <location>
        <begin position="1"/>
        <end position="20"/>
    </location>
</feature>
<reference evidence="2" key="1">
    <citation type="journal article" date="2018" name="Genome Biol. Evol.">
        <title>Genomics and development of Lentinus tigrinus, a white-rot wood-decaying mushroom with dimorphic fruiting bodies.</title>
        <authorList>
            <person name="Wu B."/>
            <person name="Xu Z."/>
            <person name="Knudson A."/>
            <person name="Carlson A."/>
            <person name="Chen N."/>
            <person name="Kovaka S."/>
            <person name="LaButti K."/>
            <person name="Lipzen A."/>
            <person name="Pennachio C."/>
            <person name="Riley R."/>
            <person name="Schakwitz W."/>
            <person name="Umezawa K."/>
            <person name="Ohm R.A."/>
            <person name="Grigoriev I.V."/>
            <person name="Nagy L.G."/>
            <person name="Gibbons J."/>
            <person name="Hibbett D."/>
        </authorList>
    </citation>
    <scope>NUCLEOTIDE SEQUENCE [LARGE SCALE GENOMIC DNA]</scope>
    <source>
        <strain evidence="2">ALCF2SS1-6</strain>
    </source>
</reference>
<evidence type="ECO:0000256" key="1">
    <source>
        <dbReference type="SAM" id="SignalP"/>
    </source>
</evidence>
<accession>A0A5C2RVY9</accession>
<protein>
    <recommendedName>
        <fullName evidence="4">Hydrophobin</fullName>
    </recommendedName>
</protein>
<keyword evidence="3" id="KW-1185">Reference proteome</keyword>
<sequence>MADCNLLILILPCDIPPCHTSRPKCCELNGLSLKDHFPLITVTICACRIQQHSQTSGDARTVRGTFVAADGSDCTATRRRDTLLQGRH</sequence>
<evidence type="ECO:0008006" key="4">
    <source>
        <dbReference type="Google" id="ProtNLM"/>
    </source>
</evidence>
<evidence type="ECO:0000313" key="2">
    <source>
        <dbReference type="EMBL" id="RPD54835.1"/>
    </source>
</evidence>
<dbReference type="AlphaFoldDB" id="A0A5C2RVY9"/>
<gene>
    <name evidence="2" type="ORF">L227DRAFT_338628</name>
</gene>
<dbReference type="EMBL" id="ML122301">
    <property type="protein sequence ID" value="RPD54835.1"/>
    <property type="molecule type" value="Genomic_DNA"/>
</dbReference>